<sequence length="150" mass="14876">MKISQYCMAALLLVSLQGWAGSLEMNPSEKVSIGLLSIVTAPIGVVGGSVAGEPVQASMLPVIGSALVVTGIVESGASGVKVLLESVKTGSKLALDMSKSAFQASGTAIGSTVQASATASGTVLVVSGKVLAFIPNTVGEALLEHSHVPS</sequence>
<evidence type="ECO:0000256" key="1">
    <source>
        <dbReference type="SAM" id="SignalP"/>
    </source>
</evidence>
<dbReference type="EMBL" id="JAQQKY010000001">
    <property type="protein sequence ID" value="MDC7689435.1"/>
    <property type="molecule type" value="Genomic_DNA"/>
</dbReference>
<feature type="chain" id="PRO_5046785756" evidence="1">
    <location>
        <begin position="21"/>
        <end position="150"/>
    </location>
</feature>
<organism evidence="2 3">
    <name type="scientific">Vogesella indigofera</name>
    <name type="common">Pseudomonas indigofera</name>
    <dbReference type="NCBI Taxonomy" id="45465"/>
    <lineage>
        <taxon>Bacteria</taxon>
        <taxon>Pseudomonadati</taxon>
        <taxon>Pseudomonadota</taxon>
        <taxon>Betaproteobacteria</taxon>
        <taxon>Neisseriales</taxon>
        <taxon>Chromobacteriaceae</taxon>
        <taxon>Vogesella</taxon>
    </lineage>
</organism>
<gene>
    <name evidence="2" type="ORF">PQU93_01345</name>
</gene>
<reference evidence="2 3" key="1">
    <citation type="submission" date="2023-01" db="EMBL/GenBank/DDBJ databases">
        <title>Novel species of the genus Vogesella isolated from rivers.</title>
        <authorList>
            <person name="Lu H."/>
        </authorList>
    </citation>
    <scope>NUCLEOTIDE SEQUENCE [LARGE SCALE GENOMIC DNA]</scope>
    <source>
        <strain evidence="2 3">SH7W</strain>
    </source>
</reference>
<feature type="signal peptide" evidence="1">
    <location>
        <begin position="1"/>
        <end position="20"/>
    </location>
</feature>
<accession>A0ABT5HZU0</accession>
<protein>
    <submittedName>
        <fullName evidence="2">Uncharacterized protein</fullName>
    </submittedName>
</protein>
<comment type="caution">
    <text evidence="2">The sequence shown here is derived from an EMBL/GenBank/DDBJ whole genome shotgun (WGS) entry which is preliminary data.</text>
</comment>
<keyword evidence="1" id="KW-0732">Signal</keyword>
<dbReference type="Proteomes" id="UP001221566">
    <property type="component" value="Unassembled WGS sequence"/>
</dbReference>
<keyword evidence="3" id="KW-1185">Reference proteome</keyword>
<evidence type="ECO:0000313" key="3">
    <source>
        <dbReference type="Proteomes" id="UP001221566"/>
    </source>
</evidence>
<proteinExistence type="predicted"/>
<dbReference type="RefSeq" id="WP_272802088.1">
    <property type="nucleotide sequence ID" value="NZ_JAQQKY010000001.1"/>
</dbReference>
<evidence type="ECO:0000313" key="2">
    <source>
        <dbReference type="EMBL" id="MDC7689435.1"/>
    </source>
</evidence>
<name>A0ABT5HZU0_VOGIN</name>